<evidence type="ECO:0000313" key="11">
    <source>
        <dbReference type="Proteomes" id="UP001231189"/>
    </source>
</evidence>
<evidence type="ECO:0000256" key="7">
    <source>
        <dbReference type="ARBA" id="ARBA00023128"/>
    </source>
</evidence>
<keyword evidence="5 9" id="KW-0999">Mitochondrion inner membrane</keyword>
<keyword evidence="8" id="KW-0472">Membrane</keyword>
<sequence length="128" mass="13747">MATAFKAFLNSPVGPKTTHFWGPVSNWGFILAGMADMNKPPELISGSMTAGLGEALQQLFSTTTTTPSCCWDSVEIYHTSAARWNGRGRSFIDTVRATEYGSAAGLRTGTIVYTNNEINLVGFGIFEG</sequence>
<dbReference type="EMBL" id="JAUUTY010000007">
    <property type="protein sequence ID" value="KAK1608254.1"/>
    <property type="molecule type" value="Genomic_DNA"/>
</dbReference>
<dbReference type="PANTHER" id="PTHR14154">
    <property type="entry name" value="UPF0041 BRAIN PROTEIN 44-RELATED"/>
    <property type="match status" value="1"/>
</dbReference>
<accession>A0AAD8VIW7</accession>
<evidence type="ECO:0000256" key="4">
    <source>
        <dbReference type="ARBA" id="ARBA00022692"/>
    </source>
</evidence>
<keyword evidence="11" id="KW-1185">Reference proteome</keyword>
<dbReference type="Proteomes" id="UP001231189">
    <property type="component" value="Unassembled WGS sequence"/>
</dbReference>
<evidence type="ECO:0000256" key="8">
    <source>
        <dbReference type="ARBA" id="ARBA00023136"/>
    </source>
</evidence>
<gene>
    <name evidence="10" type="ORF">QYE76_031927</name>
</gene>
<proteinExistence type="inferred from homology"/>
<evidence type="ECO:0000256" key="2">
    <source>
        <dbReference type="ARBA" id="ARBA00006416"/>
    </source>
</evidence>
<reference evidence="10" key="1">
    <citation type="submission" date="2023-07" db="EMBL/GenBank/DDBJ databases">
        <title>A chromosome-level genome assembly of Lolium multiflorum.</title>
        <authorList>
            <person name="Chen Y."/>
            <person name="Copetti D."/>
            <person name="Kolliker R."/>
            <person name="Studer B."/>
        </authorList>
    </citation>
    <scope>NUCLEOTIDE SEQUENCE</scope>
    <source>
        <strain evidence="10">02402/16</strain>
        <tissue evidence="10">Leaf</tissue>
    </source>
</reference>
<evidence type="ECO:0000256" key="5">
    <source>
        <dbReference type="ARBA" id="ARBA00022792"/>
    </source>
</evidence>
<keyword evidence="7 9" id="KW-0496">Mitochondrion</keyword>
<comment type="function">
    <text evidence="9">Mediates the uptake of pyruvate into mitochondria.</text>
</comment>
<keyword evidence="4" id="KW-0812">Transmembrane</keyword>
<keyword evidence="3 9" id="KW-0813">Transport</keyword>
<evidence type="ECO:0000256" key="6">
    <source>
        <dbReference type="ARBA" id="ARBA00022989"/>
    </source>
</evidence>
<dbReference type="InterPro" id="IPR005336">
    <property type="entry name" value="MPC"/>
</dbReference>
<evidence type="ECO:0000256" key="9">
    <source>
        <dbReference type="RuleBase" id="RU363100"/>
    </source>
</evidence>
<comment type="subcellular location">
    <subcellularLocation>
        <location evidence="1 9">Mitochondrion inner membrane</location>
        <topology evidence="1 9">Multi-pass membrane protein</topology>
    </subcellularLocation>
</comment>
<evidence type="ECO:0000313" key="10">
    <source>
        <dbReference type="EMBL" id="KAK1608254.1"/>
    </source>
</evidence>
<protein>
    <recommendedName>
        <fullName evidence="9">Mitochondrial pyruvate carrier</fullName>
    </recommendedName>
</protein>
<dbReference type="AlphaFoldDB" id="A0AAD8VIW7"/>
<evidence type="ECO:0000256" key="1">
    <source>
        <dbReference type="ARBA" id="ARBA00004448"/>
    </source>
</evidence>
<dbReference type="GO" id="GO:0005743">
    <property type="term" value="C:mitochondrial inner membrane"/>
    <property type="evidence" value="ECO:0007669"/>
    <property type="project" value="UniProtKB-SubCell"/>
</dbReference>
<organism evidence="10 11">
    <name type="scientific">Lolium multiflorum</name>
    <name type="common">Italian ryegrass</name>
    <name type="synonym">Lolium perenne subsp. multiflorum</name>
    <dbReference type="NCBI Taxonomy" id="4521"/>
    <lineage>
        <taxon>Eukaryota</taxon>
        <taxon>Viridiplantae</taxon>
        <taxon>Streptophyta</taxon>
        <taxon>Embryophyta</taxon>
        <taxon>Tracheophyta</taxon>
        <taxon>Spermatophyta</taxon>
        <taxon>Magnoliopsida</taxon>
        <taxon>Liliopsida</taxon>
        <taxon>Poales</taxon>
        <taxon>Poaceae</taxon>
        <taxon>BOP clade</taxon>
        <taxon>Pooideae</taxon>
        <taxon>Poodae</taxon>
        <taxon>Poeae</taxon>
        <taxon>Poeae Chloroplast Group 2 (Poeae type)</taxon>
        <taxon>Loliodinae</taxon>
        <taxon>Loliinae</taxon>
        <taxon>Lolium</taxon>
    </lineage>
</organism>
<keyword evidence="6" id="KW-1133">Transmembrane helix</keyword>
<dbReference type="GO" id="GO:0006850">
    <property type="term" value="P:pyruvate import into mitochondria"/>
    <property type="evidence" value="ECO:0007669"/>
    <property type="project" value="InterPro"/>
</dbReference>
<comment type="similarity">
    <text evidence="2 9">Belongs to the mitochondrial pyruvate carrier (MPC) (TC 2.A.105) family.</text>
</comment>
<dbReference type="Pfam" id="PF03650">
    <property type="entry name" value="MPC"/>
    <property type="match status" value="1"/>
</dbReference>
<name>A0AAD8VIW7_LOLMU</name>
<comment type="caution">
    <text evidence="10">The sequence shown here is derived from an EMBL/GenBank/DDBJ whole genome shotgun (WGS) entry which is preliminary data.</text>
</comment>
<evidence type="ECO:0000256" key="3">
    <source>
        <dbReference type="ARBA" id="ARBA00022448"/>
    </source>
</evidence>